<feature type="compositionally biased region" description="Basic and acidic residues" evidence="1">
    <location>
        <begin position="24"/>
        <end position="40"/>
    </location>
</feature>
<feature type="compositionally biased region" description="Gly residues" evidence="1">
    <location>
        <begin position="1"/>
        <end position="12"/>
    </location>
</feature>
<gene>
    <name evidence="3" type="primary">LOC100384001</name>
</gene>
<feature type="compositionally biased region" description="Basic and acidic residues" evidence="1">
    <location>
        <begin position="194"/>
        <end position="220"/>
    </location>
</feature>
<dbReference type="Gramene" id="Zm00001eb137180_T001">
    <property type="protein sequence ID" value="Zm00001eb137180_P001"/>
    <property type="gene ID" value="Zm00001eb137180"/>
</dbReference>
<feature type="compositionally biased region" description="Basic and acidic residues" evidence="1">
    <location>
        <begin position="230"/>
        <end position="244"/>
    </location>
</feature>
<feature type="compositionally biased region" description="Basic and acidic residues" evidence="1">
    <location>
        <begin position="332"/>
        <end position="350"/>
    </location>
</feature>
<feature type="transmembrane region" description="Helical" evidence="2">
    <location>
        <begin position="60"/>
        <end position="80"/>
    </location>
</feature>
<feature type="transmembrane region" description="Helical" evidence="2">
    <location>
        <begin position="496"/>
        <end position="518"/>
    </location>
</feature>
<keyword evidence="2" id="KW-1133">Transmembrane helix</keyword>
<dbReference type="Proteomes" id="UP000007305">
    <property type="component" value="Chromosome 3"/>
</dbReference>
<feature type="region of interest" description="Disordered" evidence="1">
    <location>
        <begin position="324"/>
        <end position="415"/>
    </location>
</feature>
<dbReference type="OrthoDB" id="692283at2759"/>
<evidence type="ECO:0000256" key="2">
    <source>
        <dbReference type="SAM" id="Phobius"/>
    </source>
</evidence>
<dbReference type="PANTHER" id="PTHR15251">
    <property type="entry name" value="TESTIS-SPECIFIC BASIC PROTEIN Y 1-RELATED"/>
    <property type="match status" value="1"/>
</dbReference>
<name>A0A804N5R9_MAIZE</name>
<organism evidence="3 4">
    <name type="scientific">Zea mays</name>
    <name type="common">Maize</name>
    <dbReference type="NCBI Taxonomy" id="4577"/>
    <lineage>
        <taxon>Eukaryota</taxon>
        <taxon>Viridiplantae</taxon>
        <taxon>Streptophyta</taxon>
        <taxon>Embryophyta</taxon>
        <taxon>Tracheophyta</taxon>
        <taxon>Spermatophyta</taxon>
        <taxon>Magnoliopsida</taxon>
        <taxon>Liliopsida</taxon>
        <taxon>Poales</taxon>
        <taxon>Poaceae</taxon>
        <taxon>PACMAD clade</taxon>
        <taxon>Panicoideae</taxon>
        <taxon>Andropogonodae</taxon>
        <taxon>Andropogoneae</taxon>
        <taxon>Tripsacinae</taxon>
        <taxon>Zea</taxon>
    </lineage>
</organism>
<feature type="compositionally biased region" description="Basic and acidic residues" evidence="1">
    <location>
        <begin position="402"/>
        <end position="415"/>
    </location>
</feature>
<feature type="compositionally biased region" description="Acidic residues" evidence="1">
    <location>
        <begin position="370"/>
        <end position="401"/>
    </location>
</feature>
<evidence type="ECO:0007829" key="5">
    <source>
        <dbReference type="PeptideAtlas" id="A0A804N5R9"/>
    </source>
</evidence>
<sequence length="531" mass="57141">MEGGGWAVGGHALGAAQEPRGQQQHREEEKAAGAAAERKGAGAGGGGGMKFRVRARAPHGVGALLLIGGAAVVGAAVLAWRRSRHGNKGGSVDQPDRRLPAYISHLFRAALKFVNFYKNEYKMGCIVSWALELKRTACLGSILCRKVEGLDGGIVEDGKVQGGSLVQKLSQSNEILSVGNTDIGSGRLDGNASEESHQIHKDGEITADQSESKHDGKIDENSGINPAEVQMHDQESKHEEKNDENSGSNPVEVHKHDLDKEHVEEVDQKSSSNHVEISAHDMCEDNEHVEKIDHVERIDQNSSRDPVKAIMQEMIKVCLVSGSVEKVEEEDSSKKDLEKEIAPKDNKDMEASDGSKLGVNGPETGGAVADTEEDDTVAETEDVVTDTEDTVTDTEDALAETEAEKGERAIADKGELEQDEKKDLVALPELASSPALSSLVKPTVVKKELDFPRPNETGMKTEQDYTNGELREHNDLVSKVQGEGGVATTMESRSSALMIILALIFALATGITIVVRLYSPSRATKLQMDLP</sequence>
<accession>A0A804N5R9</accession>
<feature type="region of interest" description="Disordered" evidence="1">
    <location>
        <begin position="179"/>
        <end position="256"/>
    </location>
</feature>
<dbReference type="AlphaFoldDB" id="A0A804N5R9"/>
<evidence type="ECO:0000313" key="3">
    <source>
        <dbReference type="EnsemblPlants" id="Zm00001eb137180_P001"/>
    </source>
</evidence>
<reference evidence="4" key="1">
    <citation type="submission" date="2015-12" db="EMBL/GenBank/DDBJ databases">
        <title>Update maize B73 reference genome by single molecule sequencing technologies.</title>
        <authorList>
            <consortium name="Maize Genome Sequencing Project"/>
            <person name="Ware D."/>
        </authorList>
    </citation>
    <scope>NUCLEOTIDE SEQUENCE [LARGE SCALE GENOMIC DNA]</scope>
    <source>
        <strain evidence="4">cv. B73</strain>
    </source>
</reference>
<keyword evidence="2" id="KW-0812">Transmembrane</keyword>
<keyword evidence="5" id="KW-1267">Proteomics identification</keyword>
<proteinExistence type="evidence at protein level"/>
<dbReference type="EnsemblPlants" id="Zm00001eb137180_T001">
    <property type="protein sequence ID" value="Zm00001eb137180_P001"/>
    <property type="gene ID" value="Zm00001eb137180"/>
</dbReference>
<evidence type="ECO:0000313" key="4">
    <source>
        <dbReference type="Proteomes" id="UP000007305"/>
    </source>
</evidence>
<dbReference type="PANTHER" id="PTHR15251:SF2">
    <property type="entry name" value="TESTIS-SPECIFIC BASIC PROTEIN Y 1-RELATED"/>
    <property type="match status" value="1"/>
</dbReference>
<reference evidence="3" key="2">
    <citation type="submission" date="2019-07" db="EMBL/GenBank/DDBJ databases">
        <authorList>
            <person name="Seetharam A."/>
            <person name="Woodhouse M."/>
            <person name="Cannon E."/>
        </authorList>
    </citation>
    <scope>NUCLEOTIDE SEQUENCE [LARGE SCALE GENOMIC DNA]</scope>
    <source>
        <strain evidence="3">cv. B73</strain>
    </source>
</reference>
<evidence type="ECO:0000256" key="1">
    <source>
        <dbReference type="SAM" id="MobiDB-lite"/>
    </source>
</evidence>
<reference evidence="3" key="3">
    <citation type="submission" date="2021-05" db="UniProtKB">
        <authorList>
            <consortium name="EnsemblPlants"/>
        </authorList>
    </citation>
    <scope>IDENTIFICATION</scope>
    <source>
        <strain evidence="3">cv. B73</strain>
    </source>
</reference>
<feature type="region of interest" description="Disordered" evidence="1">
    <location>
        <begin position="1"/>
        <end position="47"/>
    </location>
</feature>
<keyword evidence="2" id="KW-0472">Membrane</keyword>
<protein>
    <submittedName>
        <fullName evidence="3">Uncharacterized protein</fullName>
    </submittedName>
</protein>
<keyword evidence="4" id="KW-1185">Reference proteome</keyword>